<evidence type="ECO:0000259" key="2">
    <source>
        <dbReference type="Pfam" id="PF20148"/>
    </source>
</evidence>
<protein>
    <recommendedName>
        <fullName evidence="2">DUF6531 domain-containing protein</fullName>
    </recommendedName>
</protein>
<feature type="region of interest" description="Disordered" evidence="1">
    <location>
        <begin position="602"/>
        <end position="641"/>
    </location>
</feature>
<reference evidence="3" key="1">
    <citation type="submission" date="2023-03" db="EMBL/GenBank/DDBJ databases">
        <title>Amycolatopsis taiwanensis NBRC 103393.</title>
        <authorList>
            <person name="Ichikawa N."/>
            <person name="Sato H."/>
            <person name="Tonouchi N."/>
        </authorList>
    </citation>
    <scope>NUCLEOTIDE SEQUENCE</scope>
    <source>
        <strain evidence="3">NBRC 103393</strain>
    </source>
</reference>
<dbReference type="SUPFAM" id="SSF140453">
    <property type="entry name" value="EsxAB dimer-like"/>
    <property type="match status" value="1"/>
</dbReference>
<dbReference type="InterPro" id="IPR045351">
    <property type="entry name" value="DUF6531"/>
</dbReference>
<dbReference type="Gene3D" id="2.180.10.10">
    <property type="entry name" value="RHS repeat-associated core"/>
    <property type="match status" value="1"/>
</dbReference>
<comment type="caution">
    <text evidence="3">The sequence shown here is derived from an EMBL/GenBank/DDBJ whole genome shotgun (WGS) entry which is preliminary data.</text>
</comment>
<evidence type="ECO:0000313" key="3">
    <source>
        <dbReference type="EMBL" id="GLY71216.1"/>
    </source>
</evidence>
<feature type="compositionally biased region" description="Basic and acidic residues" evidence="1">
    <location>
        <begin position="623"/>
        <end position="641"/>
    </location>
</feature>
<accession>A0A9W6R8C2</accession>
<name>A0A9W6R8C2_9PSEU</name>
<dbReference type="AlphaFoldDB" id="A0A9W6R8C2"/>
<keyword evidence="4" id="KW-1185">Reference proteome</keyword>
<dbReference type="EMBL" id="BSTI01000033">
    <property type="protein sequence ID" value="GLY71216.1"/>
    <property type="molecule type" value="Genomic_DNA"/>
</dbReference>
<dbReference type="InterPro" id="IPR006530">
    <property type="entry name" value="YD"/>
</dbReference>
<dbReference type="InterPro" id="IPR031325">
    <property type="entry name" value="RHS_repeat"/>
</dbReference>
<dbReference type="InterPro" id="IPR036689">
    <property type="entry name" value="ESAT-6-like_sf"/>
</dbReference>
<dbReference type="Proteomes" id="UP001165136">
    <property type="component" value="Unassembled WGS sequence"/>
</dbReference>
<dbReference type="Pfam" id="PF20148">
    <property type="entry name" value="DUF6531"/>
    <property type="match status" value="1"/>
</dbReference>
<proteinExistence type="predicted"/>
<dbReference type="NCBIfam" id="TIGR01643">
    <property type="entry name" value="YD_repeat_2x"/>
    <property type="match status" value="1"/>
</dbReference>
<feature type="domain" description="DUF6531" evidence="2">
    <location>
        <begin position="332"/>
        <end position="404"/>
    </location>
</feature>
<feature type="region of interest" description="Disordered" evidence="1">
    <location>
        <begin position="250"/>
        <end position="340"/>
    </location>
</feature>
<dbReference type="Pfam" id="PF05593">
    <property type="entry name" value="RHS_repeat"/>
    <property type="match status" value="1"/>
</dbReference>
<gene>
    <name evidence="3" type="ORF">Atai01_78350</name>
</gene>
<evidence type="ECO:0000256" key="1">
    <source>
        <dbReference type="SAM" id="MobiDB-lite"/>
    </source>
</evidence>
<evidence type="ECO:0000313" key="4">
    <source>
        <dbReference type="Proteomes" id="UP001165136"/>
    </source>
</evidence>
<sequence>MSNPLVAQKQDSTTWHSGINILDDAAGVYDGVQSGSWIEGGISAIGAGMDLLTMAMNPVGTLISYGLNWLIEHVKPLKDALDHLAGDADQIAAYSQTWKNVAQAVQGAGKELAATVEKDTANWTGPAADTYRANLKNKINHINAASTCAETISVVVQIVGVITGAVRGLVRDMVTQAIGDFIQDALEEVFSLGLGTPVVVAQVVEQVSAWMEKIGATIKKLINSVEKLRPMMSKLEEIFAAIKKVMNTLHGHGGEEPHLPGESTHASSAHDTPTTHNGDPSTSPAHDTSTPTDTVDGRPGSSTPDSEGKPLRDQADDPHQAGRDPAAKSECGDPVDPATGEMFTVQTDLELPGTLPLVLTRGHTSSYRSGRLFGRSWASTLDQRVEVTGERVYYAAPDGVILTYPLPPAPDVSVMPISGARWPLERTPVGGYTITRPQEGIRLHFAGDGPVLPISATTDRNGNRIDFDYDSGELIGLRHSGGYQVRVTMSEGLVSALVLVNPDGPDVLIKSYSYDDAGRLIGVVNSSGRATRLDYDPAGRIVRWEDRNGEWYAYEYDSAGRVVRTTGSGRLSRRNVRLRGGSVHHAIHELAGPHHDLRVRLRRRPRPRNGSARQRRAPGMERVPSDRATHGRTRPDRADRL</sequence>
<dbReference type="RefSeq" id="WP_285490845.1">
    <property type="nucleotide sequence ID" value="NZ_BSTI01000033.1"/>
</dbReference>
<feature type="compositionally biased region" description="Basic and acidic residues" evidence="1">
    <location>
        <begin position="306"/>
        <end position="331"/>
    </location>
</feature>
<feature type="compositionally biased region" description="Polar residues" evidence="1">
    <location>
        <begin position="264"/>
        <end position="293"/>
    </location>
</feature>
<organism evidence="3 4">
    <name type="scientific">Amycolatopsis taiwanensis</name>
    <dbReference type="NCBI Taxonomy" id="342230"/>
    <lineage>
        <taxon>Bacteria</taxon>
        <taxon>Bacillati</taxon>
        <taxon>Actinomycetota</taxon>
        <taxon>Actinomycetes</taxon>
        <taxon>Pseudonocardiales</taxon>
        <taxon>Pseudonocardiaceae</taxon>
        <taxon>Amycolatopsis</taxon>
    </lineage>
</organism>